<name>A0ABU9Q8D5_9BURK</name>
<sequence>MVRDCVASIIEAWGGRWLNPDADLQALDLQCARGHIWRFGSAKLKNGLWCPQCSHEQRRSGIDAMQALARRRGGRCVSETYVSSHGKLRWQCRNGHEWTMSPISVQAGNWCAVCLRIEHDRTWLPLMQALALRRGGKCLSDTYVNSRTKLRWQCRHGHIWEATPAGVREAGAWCPVCARARQKLTLADMQATAAERGGHCLSGTYSHVKTKLRWRCAKGHEWERSAARVRNGEWCAICAKHDRQSVALEELRELAIERSGTCLSNTYEGARGRCAGAVSMGMNGMLHPVTSRRASGALSARE</sequence>
<gene>
    <name evidence="1" type="ORF">V4C55_08095</name>
</gene>
<evidence type="ECO:0000313" key="1">
    <source>
        <dbReference type="EMBL" id="MEM5285666.1"/>
    </source>
</evidence>
<accession>A0ABU9Q8D5</accession>
<comment type="caution">
    <text evidence="1">The sequence shown here is derived from an EMBL/GenBank/DDBJ whole genome shotgun (WGS) entry which is preliminary data.</text>
</comment>
<reference evidence="1 2" key="1">
    <citation type="submission" date="2024-01" db="EMBL/GenBank/DDBJ databases">
        <title>The diversity of rhizobia nodulating Mimosa spp. in eleven states of Brazil covering several biomes is determined by host plant, location, and edaphic factors.</title>
        <authorList>
            <person name="Rouws L."/>
            <person name="Barauna A."/>
            <person name="Beukes C."/>
            <person name="De Faria S.M."/>
            <person name="Gross E."/>
            <person name="Dos Reis Junior F.B."/>
            <person name="Simon M."/>
            <person name="Maluk M."/>
            <person name="Odee D.W."/>
            <person name="Kenicer G."/>
            <person name="Young J.P.W."/>
            <person name="Reis V.M."/>
            <person name="Zilli J."/>
            <person name="James E.K."/>
        </authorList>
    </citation>
    <scope>NUCLEOTIDE SEQUENCE [LARGE SCALE GENOMIC DNA]</scope>
    <source>
        <strain evidence="1 2">JPY77</strain>
    </source>
</reference>
<dbReference type="RefSeq" id="WP_201649965.1">
    <property type="nucleotide sequence ID" value="NZ_CAJHCS010000006.1"/>
</dbReference>
<evidence type="ECO:0000313" key="2">
    <source>
        <dbReference type="Proteomes" id="UP001494588"/>
    </source>
</evidence>
<protein>
    <recommendedName>
        <fullName evidence="3">Zinc-ribbon domain-containing protein</fullName>
    </recommendedName>
</protein>
<keyword evidence="2" id="KW-1185">Reference proteome</keyword>
<evidence type="ECO:0008006" key="3">
    <source>
        <dbReference type="Google" id="ProtNLM"/>
    </source>
</evidence>
<dbReference type="EMBL" id="JAZHGC010000005">
    <property type="protein sequence ID" value="MEM5285666.1"/>
    <property type="molecule type" value="Genomic_DNA"/>
</dbReference>
<organism evidence="1 2">
    <name type="scientific">Paraburkholderia sabiae</name>
    <dbReference type="NCBI Taxonomy" id="273251"/>
    <lineage>
        <taxon>Bacteria</taxon>
        <taxon>Pseudomonadati</taxon>
        <taxon>Pseudomonadota</taxon>
        <taxon>Betaproteobacteria</taxon>
        <taxon>Burkholderiales</taxon>
        <taxon>Burkholderiaceae</taxon>
        <taxon>Paraburkholderia</taxon>
    </lineage>
</organism>
<dbReference type="Proteomes" id="UP001494588">
    <property type="component" value="Unassembled WGS sequence"/>
</dbReference>
<proteinExistence type="predicted"/>